<name>A0ABZ2K507_9BACT</name>
<evidence type="ECO:0000313" key="2">
    <source>
        <dbReference type="EMBL" id="WXA92438.1"/>
    </source>
</evidence>
<dbReference type="EMBL" id="CP089982">
    <property type="protein sequence ID" value="WXA92438.1"/>
    <property type="molecule type" value="Genomic_DNA"/>
</dbReference>
<dbReference type="RefSeq" id="WP_394843042.1">
    <property type="nucleotide sequence ID" value="NZ_CP089982.1"/>
</dbReference>
<evidence type="ECO:0008006" key="4">
    <source>
        <dbReference type="Google" id="ProtNLM"/>
    </source>
</evidence>
<keyword evidence="3" id="KW-1185">Reference proteome</keyword>
<evidence type="ECO:0000313" key="3">
    <source>
        <dbReference type="Proteomes" id="UP001379533"/>
    </source>
</evidence>
<proteinExistence type="predicted"/>
<dbReference type="Proteomes" id="UP001379533">
    <property type="component" value="Chromosome"/>
</dbReference>
<protein>
    <recommendedName>
        <fullName evidence="4">Tryptophan synthase alpha chain</fullName>
    </recommendedName>
</protein>
<sequence>MIDCKPTCPAGQTCGGGGVPSKCGGNSGCRPRSCQDQGITCGQAGDGCGGVIENCGTCAPGTACGGDPAKPGQCGGQVVDGGVSSCTPKTCAQLGATCGQQGDGCGNLINCGTCTAPQTCGGGGVPSKCGGSSACVPKTCAQIGATCGLAGDGCGGTLNCGTCTAPQTCGGGGTPSVCGGNSTPCVKRTCAQAGANCGPVADGCGGTIQCGTCVEPAICGGSGVPSVCGGGEPPDAGQVNCPGTTQTTLKGVVYAPNGTLPLYNAIVYVPTAPVDPFPTNGVSCNQCSSEVSGKPLVRTTTGTDGSFTLTNVPVGNNIPVVIQLGRWRRQIRVSNVPACQVTTIPETLTRLPRNKGEGDIPLTALSTGNVDALECLLRKMGIDDTEFTGPSGTGRIRMYQGDTGRDGHQPGRPPSGNAVSEDVLVDNQATINQYDQVLFACEGFHNDETSARKQAVVNYTNNGGRVFATHYNYAWLYNQVPFSQAAQWQVDSDGSDGMDSLTANVDTSFPKGAAFREWLDNVDALSGNNPPQVTINEARWDLRGVNSPSQRWLYGASDARKVQHFTFNMPWNKPADQQCGRVIFSDFHVTNSDTNGSRFPNHCGDSSISAQEKILMFMLFDLASCIQPDIPPPPPTCRPRTCAQAGATCGPVGDGCGGIIQCGDCTPPQTCGGGGTPSQCGGSQCVKRTCSQAGATCGPVADGCGGILNCGECIPPQTCGGGGVPNQCGNPSCVPRTCSQAGATCGPIGDGCGGVLQCGPCTKPGETCGGGGSPNVCGNSTCVPKTCPAGANCGPMADGCGGVVQCGTCSPGKVCGGGNPGTPNVCGEGSCTPRTCAQVGATCGPIGDGCGGQLDCGACTKPGETCGGGGSPSVCGGCKPLTCAERGYQCGPAGDGCGGLIDCGECTTPGDTCGGGGVQFKCGHPVIN</sequence>
<reference evidence="2 3" key="1">
    <citation type="submission" date="2021-12" db="EMBL/GenBank/DDBJ databases">
        <title>Discovery of the Pendulisporaceae a myxobacterial family with distinct sporulation behavior and unique specialized metabolism.</title>
        <authorList>
            <person name="Garcia R."/>
            <person name="Popoff A."/>
            <person name="Bader C.D."/>
            <person name="Loehr J."/>
            <person name="Walesch S."/>
            <person name="Walt C."/>
            <person name="Boldt J."/>
            <person name="Bunk B."/>
            <person name="Haeckl F.J.F.P.J."/>
            <person name="Gunesch A.P."/>
            <person name="Birkelbach J."/>
            <person name="Nuebel U."/>
            <person name="Pietschmann T."/>
            <person name="Bach T."/>
            <person name="Mueller R."/>
        </authorList>
    </citation>
    <scope>NUCLEOTIDE SEQUENCE [LARGE SCALE GENOMIC DNA]</scope>
    <source>
        <strain evidence="2 3">MSr12523</strain>
    </source>
</reference>
<accession>A0ABZ2K507</accession>
<evidence type="ECO:0000256" key="1">
    <source>
        <dbReference type="SAM" id="MobiDB-lite"/>
    </source>
</evidence>
<gene>
    <name evidence="2" type="ORF">LZC95_39060</name>
</gene>
<organism evidence="2 3">
    <name type="scientific">Pendulispora brunnea</name>
    <dbReference type="NCBI Taxonomy" id="2905690"/>
    <lineage>
        <taxon>Bacteria</taxon>
        <taxon>Pseudomonadati</taxon>
        <taxon>Myxococcota</taxon>
        <taxon>Myxococcia</taxon>
        <taxon>Myxococcales</taxon>
        <taxon>Sorangiineae</taxon>
        <taxon>Pendulisporaceae</taxon>
        <taxon>Pendulispora</taxon>
    </lineage>
</organism>
<feature type="region of interest" description="Disordered" evidence="1">
    <location>
        <begin position="387"/>
        <end position="419"/>
    </location>
</feature>